<keyword evidence="2 5" id="KW-0813">Transport</keyword>
<dbReference type="Pfam" id="PF02556">
    <property type="entry name" value="SecB"/>
    <property type="match status" value="1"/>
</dbReference>
<comment type="caution">
    <text evidence="6">The sequence shown here is derived from an EMBL/GenBank/DDBJ whole genome shotgun (WGS) entry which is preliminary data.</text>
</comment>
<comment type="subcellular location">
    <subcellularLocation>
        <location evidence="5">Cytoplasm</location>
    </subcellularLocation>
</comment>
<dbReference type="PANTHER" id="PTHR36918:SF1">
    <property type="entry name" value="PROTEIN-EXPORT PROTEIN SECB"/>
    <property type="match status" value="1"/>
</dbReference>
<keyword evidence="7" id="KW-1185">Reference proteome</keyword>
<reference evidence="6 7" key="1">
    <citation type="submission" date="2014-04" db="EMBL/GenBank/DDBJ databases">
        <title>Marinobacterium kochiensis sp. nov., isolated from sediment sample collected from Kochi backwaters in Kerala, India.</title>
        <authorList>
            <person name="Singh A."/>
            <person name="Pinnaka A.K."/>
        </authorList>
    </citation>
    <scope>NUCLEOTIDE SEQUENCE [LARGE SCALE GENOMIC DNA]</scope>
    <source>
        <strain evidence="6 7">AK27</strain>
    </source>
</reference>
<evidence type="ECO:0000256" key="1">
    <source>
        <dbReference type="ARBA" id="ARBA00009990"/>
    </source>
</evidence>
<evidence type="ECO:0000256" key="2">
    <source>
        <dbReference type="ARBA" id="ARBA00022448"/>
    </source>
</evidence>
<dbReference type="PATRIC" id="fig|1232683.4.peg.2932"/>
<keyword evidence="4 5" id="KW-0811">Translocation</keyword>
<gene>
    <name evidence="5" type="primary">secB</name>
    <name evidence="6" type="ORF">ADIMK_2981</name>
</gene>
<evidence type="ECO:0000256" key="3">
    <source>
        <dbReference type="ARBA" id="ARBA00022927"/>
    </source>
</evidence>
<organism evidence="6 7">
    <name type="scientific">Marinobacterium lacunae</name>
    <dbReference type="NCBI Taxonomy" id="1232683"/>
    <lineage>
        <taxon>Bacteria</taxon>
        <taxon>Pseudomonadati</taxon>
        <taxon>Pseudomonadota</taxon>
        <taxon>Gammaproteobacteria</taxon>
        <taxon>Oceanospirillales</taxon>
        <taxon>Oceanospirillaceae</taxon>
        <taxon>Marinobacterium</taxon>
    </lineage>
</organism>
<keyword evidence="5" id="KW-0963">Cytoplasm</keyword>
<dbReference type="EMBL" id="JMQN01000045">
    <property type="protein sequence ID" value="KEA62872.1"/>
    <property type="molecule type" value="Genomic_DNA"/>
</dbReference>
<evidence type="ECO:0000313" key="6">
    <source>
        <dbReference type="EMBL" id="KEA62872.1"/>
    </source>
</evidence>
<sequence length="150" mass="16515">MTGFNTHTHSEPHFSMQKIYLKGAAFESPQAAAVFSQDWKPQTTLELDVQHEALEGGRYEVVLTVGITARNADQLAFTLEVEQAALFQIAGFPDDQLEQALAAACPSIMFPYLRENVDHLLVKGGYPALTLAPVNFDALYRERNQSSSAA</sequence>
<dbReference type="Gene3D" id="3.10.420.10">
    <property type="entry name" value="SecB-like"/>
    <property type="match status" value="1"/>
</dbReference>
<dbReference type="GO" id="GO:0006457">
    <property type="term" value="P:protein folding"/>
    <property type="evidence" value="ECO:0007669"/>
    <property type="project" value="UniProtKB-UniRule"/>
</dbReference>
<name>A0A081FWG7_9GAMM</name>
<dbReference type="InterPro" id="IPR035958">
    <property type="entry name" value="SecB-like_sf"/>
</dbReference>
<comment type="subunit">
    <text evidence="5">Homotetramer, a dimer of dimers. One homotetramer interacts with 1 SecA dimer.</text>
</comment>
<dbReference type="GO" id="GO:0015031">
    <property type="term" value="P:protein transport"/>
    <property type="evidence" value="ECO:0007669"/>
    <property type="project" value="UniProtKB-UniRule"/>
</dbReference>
<dbReference type="GO" id="GO:0051262">
    <property type="term" value="P:protein tetramerization"/>
    <property type="evidence" value="ECO:0007669"/>
    <property type="project" value="InterPro"/>
</dbReference>
<comment type="function">
    <text evidence="5">One of the proteins required for the normal export of preproteins out of the cell cytoplasm. It is a molecular chaperone that binds to a subset of precursor proteins, maintaining them in a translocation-competent state. It also specifically binds to its receptor SecA.</text>
</comment>
<evidence type="ECO:0000313" key="7">
    <source>
        <dbReference type="Proteomes" id="UP000028252"/>
    </source>
</evidence>
<keyword evidence="3 5" id="KW-0653">Protein transport</keyword>
<dbReference type="AlphaFoldDB" id="A0A081FWG7"/>
<dbReference type="SUPFAM" id="SSF54611">
    <property type="entry name" value="SecB-like"/>
    <property type="match status" value="1"/>
</dbReference>
<dbReference type="GO" id="GO:0051082">
    <property type="term" value="F:unfolded protein binding"/>
    <property type="evidence" value="ECO:0007669"/>
    <property type="project" value="InterPro"/>
</dbReference>
<dbReference type="STRING" id="1232683.ADIMK_2981"/>
<dbReference type="NCBIfam" id="TIGR00809">
    <property type="entry name" value="secB"/>
    <property type="match status" value="1"/>
</dbReference>
<dbReference type="InterPro" id="IPR003708">
    <property type="entry name" value="SecB"/>
</dbReference>
<dbReference type="PANTHER" id="PTHR36918">
    <property type="match status" value="1"/>
</dbReference>
<dbReference type="eggNOG" id="COG1952">
    <property type="taxonomic scope" value="Bacteria"/>
</dbReference>
<dbReference type="PRINTS" id="PR01594">
    <property type="entry name" value="SECBCHAPRONE"/>
</dbReference>
<evidence type="ECO:0000256" key="5">
    <source>
        <dbReference type="HAMAP-Rule" id="MF_00821"/>
    </source>
</evidence>
<protein>
    <recommendedName>
        <fullName evidence="5">Protein-export protein SecB</fullName>
    </recommendedName>
</protein>
<dbReference type="Proteomes" id="UP000028252">
    <property type="component" value="Unassembled WGS sequence"/>
</dbReference>
<keyword evidence="5" id="KW-0143">Chaperone</keyword>
<accession>A0A081FWG7</accession>
<dbReference type="HAMAP" id="MF_00821">
    <property type="entry name" value="SecB"/>
    <property type="match status" value="1"/>
</dbReference>
<comment type="similarity">
    <text evidence="1 5">Belongs to the SecB family.</text>
</comment>
<dbReference type="OrthoDB" id="9795145at2"/>
<proteinExistence type="inferred from homology"/>
<dbReference type="RefSeq" id="WP_036189913.1">
    <property type="nucleotide sequence ID" value="NZ_JMQN01000045.1"/>
</dbReference>
<evidence type="ECO:0000256" key="4">
    <source>
        <dbReference type="ARBA" id="ARBA00023010"/>
    </source>
</evidence>
<dbReference type="GO" id="GO:0005737">
    <property type="term" value="C:cytoplasm"/>
    <property type="evidence" value="ECO:0007669"/>
    <property type="project" value="UniProtKB-SubCell"/>
</dbReference>